<dbReference type="InterPro" id="IPR013740">
    <property type="entry name" value="Redoxin"/>
</dbReference>
<dbReference type="KEGG" id="kpd:CW740_07695"/>
<comment type="subcellular location">
    <subcellularLocation>
        <location evidence="1">Cell inner membrane</location>
        <topology evidence="1">Single-pass membrane protein</topology>
        <orientation evidence="1">Periplasmic side</orientation>
    </subcellularLocation>
</comment>
<dbReference type="AlphaFoldDB" id="A0A2K9AFG7"/>
<dbReference type="InterPro" id="IPR050553">
    <property type="entry name" value="Thioredoxin_ResA/DsbE_sf"/>
</dbReference>
<organism evidence="6 7">
    <name type="scientific">Kangiella profundi</name>
    <dbReference type="NCBI Taxonomy" id="1561924"/>
    <lineage>
        <taxon>Bacteria</taxon>
        <taxon>Pseudomonadati</taxon>
        <taxon>Pseudomonadota</taxon>
        <taxon>Gammaproteobacteria</taxon>
        <taxon>Kangiellales</taxon>
        <taxon>Kangiellaceae</taxon>
        <taxon>Kangiella</taxon>
    </lineage>
</organism>
<dbReference type="PANTHER" id="PTHR42852">
    <property type="entry name" value="THIOL:DISULFIDE INTERCHANGE PROTEIN DSBE"/>
    <property type="match status" value="1"/>
</dbReference>
<keyword evidence="3" id="KW-0201">Cytochrome c-type biogenesis</keyword>
<dbReference type="Pfam" id="PF08534">
    <property type="entry name" value="Redoxin"/>
    <property type="match status" value="1"/>
</dbReference>
<dbReference type="InterPro" id="IPR017937">
    <property type="entry name" value="Thioredoxin_CS"/>
</dbReference>
<keyword evidence="4" id="KW-1015">Disulfide bond</keyword>
<protein>
    <submittedName>
        <fullName evidence="6">DsbE family thiol:disulfide interchange protein</fullName>
    </submittedName>
</protein>
<name>A0A2K9AFG7_9GAMM</name>
<dbReference type="PROSITE" id="PS00194">
    <property type="entry name" value="THIOREDOXIN_1"/>
    <property type="match status" value="1"/>
</dbReference>
<dbReference type="GO" id="GO:0030288">
    <property type="term" value="C:outer membrane-bounded periplasmic space"/>
    <property type="evidence" value="ECO:0007669"/>
    <property type="project" value="InterPro"/>
</dbReference>
<dbReference type="EMBL" id="CP025120">
    <property type="protein sequence ID" value="AUD79136.1"/>
    <property type="molecule type" value="Genomic_DNA"/>
</dbReference>
<evidence type="ECO:0000256" key="5">
    <source>
        <dbReference type="ARBA" id="ARBA00023284"/>
    </source>
</evidence>
<dbReference type="InterPro" id="IPR004799">
    <property type="entry name" value="Periplasmic_diS_OxRdtase_DsbE"/>
</dbReference>
<evidence type="ECO:0000256" key="1">
    <source>
        <dbReference type="ARBA" id="ARBA00004383"/>
    </source>
</evidence>
<evidence type="ECO:0000313" key="7">
    <source>
        <dbReference type="Proteomes" id="UP000232693"/>
    </source>
</evidence>
<proteinExistence type="inferred from homology"/>
<dbReference type="Gene3D" id="3.40.30.10">
    <property type="entry name" value="Glutaredoxin"/>
    <property type="match status" value="1"/>
</dbReference>
<evidence type="ECO:0000256" key="3">
    <source>
        <dbReference type="ARBA" id="ARBA00022748"/>
    </source>
</evidence>
<dbReference type="SUPFAM" id="SSF52833">
    <property type="entry name" value="Thioredoxin-like"/>
    <property type="match status" value="1"/>
</dbReference>
<dbReference type="Proteomes" id="UP000232693">
    <property type="component" value="Chromosome"/>
</dbReference>
<dbReference type="InterPro" id="IPR013766">
    <property type="entry name" value="Thioredoxin_domain"/>
</dbReference>
<dbReference type="NCBIfam" id="TIGR00385">
    <property type="entry name" value="dsbE"/>
    <property type="match status" value="1"/>
</dbReference>
<dbReference type="GO" id="GO:0005886">
    <property type="term" value="C:plasma membrane"/>
    <property type="evidence" value="ECO:0007669"/>
    <property type="project" value="UniProtKB-SubCell"/>
</dbReference>
<evidence type="ECO:0000313" key="6">
    <source>
        <dbReference type="EMBL" id="AUD79136.1"/>
    </source>
</evidence>
<dbReference type="InterPro" id="IPR036249">
    <property type="entry name" value="Thioredoxin-like_sf"/>
</dbReference>
<sequence length="188" mass="21357">MANKKVIITSIPIVIFTALVVVFWFSLGNDPTELPSQRIGKEVPEFRLSNLHNAEEFFTNQDLPNKPFLLNVWATWCVSCHVEHPYLVRFANQYPIPIIGLNYKDERVDALKYLQKGGDPYLFSIADEQGTMGIDLGVYGAPETFLVDGNGVIHHRYVGVIDNRVWNTIILPKMKELDPNLEQLEAAE</sequence>
<dbReference type="OrthoDB" id="9799347at2"/>
<dbReference type="CDD" id="cd03010">
    <property type="entry name" value="TlpA_like_DsbE"/>
    <property type="match status" value="1"/>
</dbReference>
<keyword evidence="7" id="KW-1185">Reference proteome</keyword>
<keyword evidence="5" id="KW-0676">Redox-active center</keyword>
<evidence type="ECO:0000256" key="4">
    <source>
        <dbReference type="ARBA" id="ARBA00023157"/>
    </source>
</evidence>
<dbReference type="RefSeq" id="WP_106646968.1">
    <property type="nucleotide sequence ID" value="NZ_BMGO01000001.1"/>
</dbReference>
<evidence type="ECO:0000256" key="2">
    <source>
        <dbReference type="ARBA" id="ARBA00007758"/>
    </source>
</evidence>
<dbReference type="GO" id="GO:0017004">
    <property type="term" value="P:cytochrome complex assembly"/>
    <property type="evidence" value="ECO:0007669"/>
    <property type="project" value="UniProtKB-KW"/>
</dbReference>
<dbReference type="PANTHER" id="PTHR42852:SF6">
    <property type="entry name" value="THIOL:DISULFIDE INTERCHANGE PROTEIN DSBE"/>
    <property type="match status" value="1"/>
</dbReference>
<comment type="similarity">
    <text evidence="2">Belongs to the thioredoxin family. DsbE subfamily.</text>
</comment>
<reference evidence="6 7" key="1">
    <citation type="submission" date="2017-12" db="EMBL/GenBank/DDBJ databases">
        <title>Kangiella profundi FT102 completed genome.</title>
        <authorList>
            <person name="Xu J."/>
            <person name="Wang J."/>
            <person name="Lu Y."/>
        </authorList>
    </citation>
    <scope>NUCLEOTIDE SEQUENCE [LARGE SCALE GENOMIC DNA]</scope>
    <source>
        <strain evidence="6 7">FT102</strain>
    </source>
</reference>
<dbReference type="GO" id="GO:0015036">
    <property type="term" value="F:disulfide oxidoreductase activity"/>
    <property type="evidence" value="ECO:0007669"/>
    <property type="project" value="InterPro"/>
</dbReference>
<dbReference type="PROSITE" id="PS51352">
    <property type="entry name" value="THIOREDOXIN_2"/>
    <property type="match status" value="1"/>
</dbReference>
<accession>A0A2K9AFG7</accession>
<gene>
    <name evidence="6" type="ORF">CW740_07695</name>
</gene>